<proteinExistence type="predicted"/>
<gene>
    <name evidence="1" type="ORF">I4F81_002483</name>
</gene>
<accession>A0ACC3BPI3</accession>
<protein>
    <submittedName>
        <fullName evidence="1">Uncharacterized protein</fullName>
    </submittedName>
</protein>
<organism evidence="1 2">
    <name type="scientific">Pyropia yezoensis</name>
    <name type="common">Susabi-nori</name>
    <name type="synonym">Porphyra yezoensis</name>
    <dbReference type="NCBI Taxonomy" id="2788"/>
    <lineage>
        <taxon>Eukaryota</taxon>
        <taxon>Rhodophyta</taxon>
        <taxon>Bangiophyceae</taxon>
        <taxon>Bangiales</taxon>
        <taxon>Bangiaceae</taxon>
        <taxon>Pyropia</taxon>
    </lineage>
</organism>
<comment type="caution">
    <text evidence="1">The sequence shown here is derived from an EMBL/GenBank/DDBJ whole genome shotgun (WGS) entry which is preliminary data.</text>
</comment>
<keyword evidence="2" id="KW-1185">Reference proteome</keyword>
<dbReference type="EMBL" id="CM020618">
    <property type="protein sequence ID" value="KAK1859891.1"/>
    <property type="molecule type" value="Genomic_DNA"/>
</dbReference>
<evidence type="ECO:0000313" key="1">
    <source>
        <dbReference type="EMBL" id="KAK1859891.1"/>
    </source>
</evidence>
<evidence type="ECO:0000313" key="2">
    <source>
        <dbReference type="Proteomes" id="UP000798662"/>
    </source>
</evidence>
<dbReference type="Proteomes" id="UP000798662">
    <property type="component" value="Chromosome 1"/>
</dbReference>
<reference evidence="1" key="1">
    <citation type="submission" date="2019-11" db="EMBL/GenBank/DDBJ databases">
        <title>Nori genome reveals adaptations in red seaweeds to the harsh intertidal environment.</title>
        <authorList>
            <person name="Wang D."/>
            <person name="Mao Y."/>
        </authorList>
    </citation>
    <scope>NUCLEOTIDE SEQUENCE</scope>
    <source>
        <tissue evidence="1">Gametophyte</tissue>
    </source>
</reference>
<name>A0ACC3BPI3_PYRYE</name>
<sequence>MGIVAELPRSSALAWAPSGTGAMLAAAPAADIFDASFDAGGRLELLALDVHAPALRLRAAAPCPERAHAVAWGAPSTSPGLVAAALEGGAVSVWDASALLRLPLAPAGGADGGGAAAAATVVSAGTGAHAGAARAVEWNPRVPTLLASAGDDGHVLVWDFGRGAGSGAAVTPLTPVGVAPAPPGASGADAPAGAAPAKEAMLSVAWNRQMQQILAGGGAAGVTAVWDLRQKRRVIALRHPRGRLTCSGLAWSPTVATQLLTASAERGALLWDLRNATAPLRSLRHHRAGIAAVSWCPQDSGLLLTAGHDGATLVVDPASGDVLSSVSHVGGGGGEASAAGVGIDGGDTDSLDGGVVRGDFGLGWNPRLPGVFATASRDGRIAVQSLLTASVASSVSSATASALSTAFGGEFVSGATAESPRVTAAASPGDILMSRSPAWLSRRACLSFGPCGRPVAVISGGAAGAKGASPTNIVRLHPRVQTEETFVSAALALERDVGGPEADLASLAAFCDEKAENVGEDGGDDGPVERVSWALLALQLRPHARQQLLSHLGFSLPAAAQPSSEGVVGLEASPPLCSMKGDAPEPAAAPMSPPPMQDMGSYALQSPVPGMPLSPTPYTDTPHVAANLEGPAPWDMPDSTGAAPPTVSGLGSILDGDPSGGAHDTVFGDGGGAVNGGEQTPAADAQGMGGDDGDADVLTAANIDVEDAAAVDRFVSRSVLVGDFSAAVDASLRTGRFADALLLARRGGDDLWQRAADSVMATSPPPAPTAALAAASAAVAGRVSLERAADWRDALAAAVTFSGGPELSASARAIAAQIVEGKDDSLTGDAAKEAAITCYIAAGDTAAAANLWLSSLAATRSASRLPELTAAVAKIRLLAAAVFAGRGDTTDLGSVRALDSTSASALVAFGRTLAAAGQPGLAVAYFANIASAADDADLARNAAVPVHAPEPAVAQSQEHYGQSQQSAYGQPQQQQQGFGQPSQPNFSQQQQPGTAGYGPTAGGYLPASQYAGSSFAPAPVAGGFGAPANGFGNGASQGGTGGGGPGFYGAQQQPSTPVSTSSPAFQPPQPPAMAPVMPPVPAPPQSFGSPSPSGGVRSGPTGWGAPAAAPTLPPMPLAPSSAPLQGAPPAPASQFGAPYGSGSSPQAPAYQQQQQPTYSQPTMPAMPSLPPPMPSFSGGIGGDAGSGGFGGPPNAASMSPLIPGAASALPPPPPPPPPPSDPASASGGVPFNPNARARAGGDGGRPRLPPSAEVAGVVRKPAGAPGAPGAPPVGMSRSSSASSALGALSVTGSDAAGGGGGGAKLASLPAVPVDAADVSSVPREQAAIPRALCGSFSYTAQLSSTPVFRRKMDDVSRKLGRLLSALNAGILDPAVVAHLLRLAGALEKGDYDEAASVVQVLTREHWDEHGSWIQALQRMIQSARTGR</sequence>